<dbReference type="SUPFAM" id="SSF53474">
    <property type="entry name" value="alpha/beta-Hydrolases"/>
    <property type="match status" value="1"/>
</dbReference>
<evidence type="ECO:0000313" key="3">
    <source>
        <dbReference type="Proteomes" id="UP000503540"/>
    </source>
</evidence>
<dbReference type="PRINTS" id="PR00412">
    <property type="entry name" value="EPOXHYDRLASE"/>
</dbReference>
<keyword evidence="3" id="KW-1185">Reference proteome</keyword>
<dbReference type="Proteomes" id="UP000503540">
    <property type="component" value="Chromosome"/>
</dbReference>
<dbReference type="InterPro" id="IPR050228">
    <property type="entry name" value="Carboxylesterase_BioH"/>
</dbReference>
<dbReference type="EMBL" id="CP046172">
    <property type="protein sequence ID" value="QIS09926.1"/>
    <property type="molecule type" value="Genomic_DNA"/>
</dbReference>
<dbReference type="InterPro" id="IPR000073">
    <property type="entry name" value="AB_hydrolase_1"/>
</dbReference>
<gene>
    <name evidence="2" type="ORF">F5544_10135</name>
</gene>
<dbReference type="Gene3D" id="3.40.50.1820">
    <property type="entry name" value="alpha/beta hydrolase"/>
    <property type="match status" value="1"/>
</dbReference>
<sequence>MPYLDTSDGTRLFYAQAGAPAAQPVVFLHAWALNSGMWNYQVPAVLSADMRCVVFDRRGHGRSDLPGGGYDLDRLADDLAELLAHLDLRDAVLVGHSMGSAEIIRYLSRHSDERVSGIVLGAPTTPFLLRTDDNPEGPVDAAAAEAVRAVMRRDIGAFVEATTPADWFGPGYRVSAGLGDWTRRQFFDTPLRVLLSTNQVFITADQRAELTGITVPALIIHGDADRSAALEHTGRRTHALLPDSRLVVIEGAGHGLFMGDPERYNREILDFIAELRPRGVSAA</sequence>
<reference evidence="2 3" key="1">
    <citation type="journal article" date="2019" name="ACS Chem. Biol.">
        <title>Identification and Mobilization of a Cryptic Antibiotic Biosynthesis Gene Locus from a Human-Pathogenic Nocardia Isolate.</title>
        <authorList>
            <person name="Herisse M."/>
            <person name="Ishida K."/>
            <person name="Porter J.L."/>
            <person name="Howden B."/>
            <person name="Hertweck C."/>
            <person name="Stinear T.P."/>
            <person name="Pidot S.J."/>
        </authorList>
    </citation>
    <scope>NUCLEOTIDE SEQUENCE [LARGE SCALE GENOMIC DNA]</scope>
    <source>
        <strain evidence="2 3">AUSMDU00012717</strain>
    </source>
</reference>
<evidence type="ECO:0000259" key="1">
    <source>
        <dbReference type="Pfam" id="PF12697"/>
    </source>
</evidence>
<dbReference type="RefSeq" id="WP_167472969.1">
    <property type="nucleotide sequence ID" value="NZ_CP046172.1"/>
</dbReference>
<dbReference type="AlphaFoldDB" id="A0A6G9YA38"/>
<dbReference type="InterPro" id="IPR000639">
    <property type="entry name" value="Epox_hydrolase-like"/>
</dbReference>
<dbReference type="Pfam" id="PF12697">
    <property type="entry name" value="Abhydrolase_6"/>
    <property type="match status" value="1"/>
</dbReference>
<dbReference type="PANTHER" id="PTHR43194">
    <property type="entry name" value="HYDROLASE ALPHA/BETA FOLD FAMILY"/>
    <property type="match status" value="1"/>
</dbReference>
<evidence type="ECO:0000313" key="2">
    <source>
        <dbReference type="EMBL" id="QIS09926.1"/>
    </source>
</evidence>
<keyword evidence="2" id="KW-0378">Hydrolase</keyword>
<dbReference type="PANTHER" id="PTHR43194:SF2">
    <property type="entry name" value="PEROXISOMAL MEMBRANE PROTEIN LPX1"/>
    <property type="match status" value="1"/>
</dbReference>
<dbReference type="KEGG" id="nah:F5544_10135"/>
<dbReference type="PRINTS" id="PR00111">
    <property type="entry name" value="ABHYDROLASE"/>
</dbReference>
<name>A0A6G9YA38_9NOCA</name>
<accession>A0A6G9YA38</accession>
<dbReference type="GO" id="GO:0016787">
    <property type="term" value="F:hydrolase activity"/>
    <property type="evidence" value="ECO:0007669"/>
    <property type="project" value="UniProtKB-KW"/>
</dbReference>
<dbReference type="InterPro" id="IPR029058">
    <property type="entry name" value="AB_hydrolase_fold"/>
</dbReference>
<protein>
    <submittedName>
        <fullName evidence="2">Alpha/beta fold hydrolase</fullName>
    </submittedName>
</protein>
<organism evidence="2 3">
    <name type="scientific">Nocardia arthritidis</name>
    <dbReference type="NCBI Taxonomy" id="228602"/>
    <lineage>
        <taxon>Bacteria</taxon>
        <taxon>Bacillati</taxon>
        <taxon>Actinomycetota</taxon>
        <taxon>Actinomycetes</taxon>
        <taxon>Mycobacteriales</taxon>
        <taxon>Nocardiaceae</taxon>
        <taxon>Nocardia</taxon>
    </lineage>
</organism>
<proteinExistence type="predicted"/>
<feature type="domain" description="AB hydrolase-1" evidence="1">
    <location>
        <begin position="25"/>
        <end position="266"/>
    </location>
</feature>